<keyword evidence="3" id="KW-0812">Transmembrane</keyword>
<dbReference type="OrthoDB" id="8019720at2"/>
<organism evidence="4 5">
    <name type="scientific">Alkalilimnicola ehrlichii</name>
    <dbReference type="NCBI Taxonomy" id="351052"/>
    <lineage>
        <taxon>Bacteria</taxon>
        <taxon>Pseudomonadati</taxon>
        <taxon>Pseudomonadota</taxon>
        <taxon>Gammaproteobacteria</taxon>
        <taxon>Chromatiales</taxon>
        <taxon>Ectothiorhodospiraceae</taxon>
        <taxon>Alkalilimnicola</taxon>
    </lineage>
</organism>
<sequence>MSAGRLGSLVVRIGADTREFDRNAKGVKAQMRDMGRSMRAGVAGAAKFGAAIVAAGAAIGAALVSRSMQAIDTQAKLAQSLQTTQATLAGVQRGADMAGISNSQLEQATRQLTNQLGRAAEGSGTAAARLDQMGLSAEELAQMPLDQRLATINQAIRDQIPAWQQATVASEFYGDRAGAAMMRLDPETLAEGARQADALGLALSDVDVVTIERANDSMSTLREIGTGIINRFAVKFAPLIDAIASLLSEMAIESNGFADAIDKAFDIAVTGAGWFADTIQGLRVVFKGLQLLAAAWGSAVMGIVRRAAEGISAFIDSVGRAVNATVEQLNRLPKVDIATIDPIGDSPFMNSIRTMSDVADDQVAQLRGELHDLAMQPMPSGKIKKFVDDATEAAQEASRKTLEAREQMGGVFGGEEQHQEELDQLHEAIDKRLEAIREGFRAEDEVEKLRHEEKMEHLFEALEHERVTLEEFNHLKEQMESEHYERMEEIRRKGLSDLEQLNEKSMRAQVDLVAKEGTNMLAAYGLVNDRMAKTARIAGASQAFAATLVGQAEALKLGWPAGPIAAAKIATKGFGLVAALKSGKGSSGNMSSAGMSGTGEITDSTPVSQTGQQQQSPISVSLSGIDPSQMYSGEQLGQLFEALNQEAGNRGMTFAVSS</sequence>
<feature type="compositionally biased region" description="Low complexity" evidence="2">
    <location>
        <begin position="587"/>
        <end position="599"/>
    </location>
</feature>
<feature type="coiled-coil region" evidence="1">
    <location>
        <begin position="387"/>
        <end position="435"/>
    </location>
</feature>
<keyword evidence="1" id="KW-0175">Coiled coil</keyword>
<feature type="compositionally biased region" description="Polar residues" evidence="2">
    <location>
        <begin position="601"/>
        <end position="622"/>
    </location>
</feature>
<gene>
    <name evidence="4" type="ORF">CAL65_13580</name>
</gene>
<name>A0A3E0WQ96_9GAMM</name>
<evidence type="ECO:0008006" key="6">
    <source>
        <dbReference type="Google" id="ProtNLM"/>
    </source>
</evidence>
<evidence type="ECO:0000256" key="2">
    <source>
        <dbReference type="SAM" id="MobiDB-lite"/>
    </source>
</evidence>
<dbReference type="Proteomes" id="UP000256763">
    <property type="component" value="Unassembled WGS sequence"/>
</dbReference>
<dbReference type="RefSeq" id="WP_116304289.1">
    <property type="nucleotide sequence ID" value="NZ_NFZV01000051.1"/>
</dbReference>
<keyword evidence="5" id="KW-1185">Reference proteome</keyword>
<dbReference type="AlphaFoldDB" id="A0A3E0WQ96"/>
<evidence type="ECO:0000256" key="3">
    <source>
        <dbReference type="SAM" id="Phobius"/>
    </source>
</evidence>
<feature type="coiled-coil region" evidence="1">
    <location>
        <begin position="462"/>
        <end position="504"/>
    </location>
</feature>
<feature type="transmembrane region" description="Helical" evidence="3">
    <location>
        <begin position="40"/>
        <end position="64"/>
    </location>
</feature>
<proteinExistence type="predicted"/>
<evidence type="ECO:0000313" key="4">
    <source>
        <dbReference type="EMBL" id="RFA35132.1"/>
    </source>
</evidence>
<keyword evidence="3" id="KW-0472">Membrane</keyword>
<reference evidence="5" key="1">
    <citation type="submission" date="2017-05" db="EMBL/GenBank/DDBJ databases">
        <authorList>
            <person name="Sharma S."/>
            <person name="Sidhu C."/>
            <person name="Pinnaka A.K."/>
        </authorList>
    </citation>
    <scope>NUCLEOTIDE SEQUENCE [LARGE SCALE GENOMIC DNA]</scope>
    <source>
        <strain evidence="5">AK93</strain>
    </source>
</reference>
<evidence type="ECO:0000256" key="1">
    <source>
        <dbReference type="SAM" id="Coils"/>
    </source>
</evidence>
<comment type="caution">
    <text evidence="4">The sequence shown here is derived from an EMBL/GenBank/DDBJ whole genome shotgun (WGS) entry which is preliminary data.</text>
</comment>
<accession>A0A3E0WQ96</accession>
<feature type="region of interest" description="Disordered" evidence="2">
    <location>
        <begin position="587"/>
        <end position="624"/>
    </location>
</feature>
<protein>
    <recommendedName>
        <fullName evidence="6">Bacteriophage tail tape measure C-terminal domain-containing protein</fullName>
    </recommendedName>
</protein>
<evidence type="ECO:0000313" key="5">
    <source>
        <dbReference type="Proteomes" id="UP000256763"/>
    </source>
</evidence>
<keyword evidence="3" id="KW-1133">Transmembrane helix</keyword>
<dbReference type="EMBL" id="NFZW01000013">
    <property type="protein sequence ID" value="RFA35132.1"/>
    <property type="molecule type" value="Genomic_DNA"/>
</dbReference>